<dbReference type="InterPro" id="IPR042236">
    <property type="entry name" value="PI3K_accessory_sf"/>
</dbReference>
<comment type="caution">
    <text evidence="1">The sequence shown here is derived from an EMBL/GenBank/DDBJ whole genome shotgun (WGS) entry which is preliminary data.</text>
</comment>
<dbReference type="Gene3D" id="1.25.40.70">
    <property type="entry name" value="Phosphatidylinositol 3-kinase, accessory domain (PIK)"/>
    <property type="match status" value="1"/>
</dbReference>
<accession>A0A0V7ZIB6</accession>
<dbReference type="EMBL" id="LMTZ01000125">
    <property type="protein sequence ID" value="KST64253.1"/>
    <property type="molecule type" value="Genomic_DNA"/>
</dbReference>
<reference evidence="1 2" key="1">
    <citation type="journal article" date="2015" name="Genome Announc.">
        <title>Draft Genome of the Euendolithic (true boring) Cyanobacterium Mastigocoleus testarum strain BC008.</title>
        <authorList>
            <person name="Guida B.S."/>
            <person name="Garcia-Pichel F."/>
        </authorList>
    </citation>
    <scope>NUCLEOTIDE SEQUENCE [LARGE SCALE GENOMIC DNA]</scope>
    <source>
        <strain evidence="1 2">BC008</strain>
    </source>
</reference>
<dbReference type="OrthoDB" id="531116at2"/>
<dbReference type="RefSeq" id="WP_027842153.1">
    <property type="nucleotide sequence ID" value="NZ_LMTZ01000125.1"/>
</dbReference>
<evidence type="ECO:0000313" key="2">
    <source>
        <dbReference type="Proteomes" id="UP000053372"/>
    </source>
</evidence>
<proteinExistence type="predicted"/>
<sequence length="123" mass="14298">MTWQNYFWQNEDECPSQLSSADIVLRQQLESSLGKFFFEKCDDTVKDLLSSCRWYMKNNANAMTLVIECPNHNTNWLILEKVAPMASLLKNMTSSAKIRICPPDSKITPHEIGVDEVSVYRYW</sequence>
<dbReference type="AlphaFoldDB" id="A0A0V7ZIB6"/>
<protein>
    <submittedName>
        <fullName evidence="1">Uncharacterized protein</fullName>
    </submittedName>
</protein>
<keyword evidence="2" id="KW-1185">Reference proteome</keyword>
<name>A0A0V7ZIB6_9CYAN</name>
<gene>
    <name evidence="1" type="ORF">BC008_16565</name>
</gene>
<evidence type="ECO:0000313" key="1">
    <source>
        <dbReference type="EMBL" id="KST64253.1"/>
    </source>
</evidence>
<dbReference type="Proteomes" id="UP000053372">
    <property type="component" value="Unassembled WGS sequence"/>
</dbReference>
<organism evidence="1 2">
    <name type="scientific">Mastigocoleus testarum BC008</name>
    <dbReference type="NCBI Taxonomy" id="371196"/>
    <lineage>
        <taxon>Bacteria</taxon>
        <taxon>Bacillati</taxon>
        <taxon>Cyanobacteriota</taxon>
        <taxon>Cyanophyceae</taxon>
        <taxon>Nostocales</taxon>
        <taxon>Hapalosiphonaceae</taxon>
        <taxon>Mastigocoleus</taxon>
    </lineage>
</organism>